<comment type="cofactor">
    <cofactor evidence="1 16">
        <name>Mg(2+)</name>
        <dbReference type="ChEBI" id="CHEBI:18420"/>
    </cofactor>
</comment>
<dbReference type="Gene3D" id="1.10.150.110">
    <property type="entry name" value="DNA polymerase beta, N-terminal domain-like"/>
    <property type="match status" value="1"/>
</dbReference>
<evidence type="ECO:0000256" key="13">
    <source>
        <dbReference type="ARBA" id="ARBA00023254"/>
    </source>
</evidence>
<evidence type="ECO:0000313" key="19">
    <source>
        <dbReference type="EMBL" id="WEW54966.1"/>
    </source>
</evidence>
<feature type="region of interest" description="Disordered" evidence="17">
    <location>
        <begin position="220"/>
        <end position="259"/>
    </location>
</feature>
<protein>
    <recommendedName>
        <fullName evidence="16">Crossover junction endonuclease MUS81</fullName>
        <ecNumber evidence="16">3.1.22.-</ecNumber>
    </recommendedName>
</protein>
<comment type="subunit">
    <text evidence="15 16">Interacts with EME1.</text>
</comment>
<dbReference type="Pfam" id="PF21136">
    <property type="entry name" value="WHD_MUS81"/>
    <property type="match status" value="1"/>
</dbReference>
<evidence type="ECO:0000256" key="7">
    <source>
        <dbReference type="ARBA" id="ARBA00022763"/>
    </source>
</evidence>
<evidence type="ECO:0000259" key="18">
    <source>
        <dbReference type="SMART" id="SM00891"/>
    </source>
</evidence>
<dbReference type="GO" id="GO:0003677">
    <property type="term" value="F:DNA binding"/>
    <property type="evidence" value="ECO:0007669"/>
    <property type="project" value="UniProtKB-UniRule"/>
</dbReference>
<dbReference type="GO" id="GO:0031297">
    <property type="term" value="P:replication fork processing"/>
    <property type="evidence" value="ECO:0007669"/>
    <property type="project" value="UniProtKB-ARBA"/>
</dbReference>
<dbReference type="Gene3D" id="1.10.10.10">
    <property type="entry name" value="Winged helix-like DNA-binding domain superfamily/Winged helix DNA-binding domain"/>
    <property type="match status" value="1"/>
</dbReference>
<dbReference type="GO" id="GO:0031573">
    <property type="term" value="P:mitotic intra-S DNA damage checkpoint signaling"/>
    <property type="evidence" value="ECO:0007669"/>
    <property type="project" value="TreeGrafter"/>
</dbReference>
<keyword evidence="10 16" id="KW-0233">DNA recombination</keyword>
<keyword evidence="9 16" id="KW-0460">Magnesium</keyword>
<comment type="similarity">
    <text evidence="3 16">Belongs to the XPF family.</text>
</comment>
<keyword evidence="20" id="KW-1185">Reference proteome</keyword>
<dbReference type="SUPFAM" id="SSF52980">
    <property type="entry name" value="Restriction endonuclease-like"/>
    <property type="match status" value="1"/>
</dbReference>
<dbReference type="GO" id="GO:0000712">
    <property type="term" value="P:resolution of meiotic recombination intermediates"/>
    <property type="evidence" value="ECO:0007669"/>
    <property type="project" value="TreeGrafter"/>
</dbReference>
<proteinExistence type="inferred from homology"/>
<dbReference type="InterPro" id="IPR010996">
    <property type="entry name" value="HHH_MUS81"/>
</dbReference>
<dbReference type="FunFam" id="1.10.10.10:FF:000307">
    <property type="entry name" value="Crossover junction endonuclease MUS81"/>
    <property type="match status" value="1"/>
</dbReference>
<dbReference type="InterPro" id="IPR011335">
    <property type="entry name" value="Restrct_endonuc-II-like"/>
</dbReference>
<name>A0AAF0DBM9_9EURO</name>
<evidence type="ECO:0000256" key="14">
    <source>
        <dbReference type="ARBA" id="ARBA00058015"/>
    </source>
</evidence>
<dbReference type="InterPro" id="IPR033309">
    <property type="entry name" value="Mus81"/>
</dbReference>
<evidence type="ECO:0000256" key="11">
    <source>
        <dbReference type="ARBA" id="ARBA00023204"/>
    </source>
</evidence>
<accession>A0AAF0DBM9</accession>
<dbReference type="GO" id="GO:0008821">
    <property type="term" value="F:crossover junction DNA endonuclease activity"/>
    <property type="evidence" value="ECO:0007669"/>
    <property type="project" value="UniProtKB-UniRule"/>
</dbReference>
<dbReference type="Gene3D" id="3.40.50.10130">
    <property type="match status" value="1"/>
</dbReference>
<dbReference type="SUPFAM" id="SSF47802">
    <property type="entry name" value="DNA polymerase beta, N-terminal domain-like"/>
    <property type="match status" value="1"/>
</dbReference>
<dbReference type="PANTHER" id="PTHR13451:SF0">
    <property type="entry name" value="CROSSOVER JUNCTION ENDONUCLEASE MUS81"/>
    <property type="match status" value="1"/>
</dbReference>
<dbReference type="InterPro" id="IPR042530">
    <property type="entry name" value="EME1/EME2_C"/>
</dbReference>
<evidence type="ECO:0000256" key="15">
    <source>
        <dbReference type="ARBA" id="ARBA00064962"/>
    </source>
</evidence>
<sequence length="663" mass="73784">MPDNSCANPLLLEWIKEWLDQARERNSKGVSVYKKAYDSMKACPLTFHHPSEAQQLNGLGPKLCERLTAKLEEYCAENGLPMPELPYADCLTKASVLLPVKAKKRTSTEADDRLEEVPPKRTKKSKPYVPVLRSGAYALLLALATIEESSSVGATKAQLIEAAQPHCDASFTAPADPTKFYTAWNSMKTLVRKDLVYEHGRPLKRYLLTDQGWETAKAIQKTAAANSGSAPSNTLPNNRRFGQENPNPSQSSLGGSQYEVSAYPSGISENVPCSQRSNTIDLSDFDETPEASASRQCTSTMRSAAACDYNRQQAIPSPVSDTLVPLSPRDFTIELVLDVREIRTPKDRDYISNELIRRGVTPIVRALELGDALWVAKCKNPRFLAQYGEEGDEIMLDWIIERKRLDDLVGSIKDGRFHEQKFRLRRSGVKNVIYLIEEFAFADPSSATAARSQEAIASAIASTQVVNGYFVKKTRNLDDTIRYLARMTSLLRRMFTDPCTSTNSANDTRPSSSITLIPTSSITSVSSYLDLLNRLRDEDDKSKPGNRSSANTLSSPTTTTYAITFPTFSALSSKSDMLTLRDLFLKMLMCTRGLTGEKALEIQRRWPTPRQFVEALQAVDTGDEQGKKRAEELVFSKMGELVGRKKVGKALSKRIAEVWGRQR</sequence>
<dbReference type="GO" id="GO:0000727">
    <property type="term" value="P:double-strand break repair via break-induced replication"/>
    <property type="evidence" value="ECO:0007669"/>
    <property type="project" value="UniProtKB-UniRule"/>
</dbReference>
<evidence type="ECO:0000256" key="5">
    <source>
        <dbReference type="ARBA" id="ARBA00022723"/>
    </source>
</evidence>
<reference evidence="19" key="1">
    <citation type="submission" date="2023-03" db="EMBL/GenBank/DDBJ databases">
        <title>Emydomyces testavorans Genome Sequence.</title>
        <authorList>
            <person name="Hoyer L."/>
        </authorList>
    </citation>
    <scope>NUCLEOTIDE SEQUENCE</scope>
    <source>
        <strain evidence="19">16-2883</strain>
    </source>
</reference>
<dbReference type="FunFam" id="1.10.150.110:FF:000001">
    <property type="entry name" value="Putative Crossover junction endonuclease MUS81"/>
    <property type="match status" value="1"/>
</dbReference>
<feature type="domain" description="ERCC4" evidence="18">
    <location>
        <begin position="334"/>
        <end position="440"/>
    </location>
</feature>
<dbReference type="PANTHER" id="PTHR13451">
    <property type="entry name" value="CLASS II CROSSOVER JUNCTION ENDONUCLEASE MUS81"/>
    <property type="match status" value="1"/>
</dbReference>
<dbReference type="GO" id="GO:0046872">
    <property type="term" value="F:metal ion binding"/>
    <property type="evidence" value="ECO:0007669"/>
    <property type="project" value="UniProtKB-UniRule"/>
</dbReference>
<dbReference type="Pfam" id="PF14716">
    <property type="entry name" value="HHH_8"/>
    <property type="match status" value="1"/>
</dbReference>
<organism evidence="19 20">
    <name type="scientific">Emydomyces testavorans</name>
    <dbReference type="NCBI Taxonomy" id="2070801"/>
    <lineage>
        <taxon>Eukaryota</taxon>
        <taxon>Fungi</taxon>
        <taxon>Dikarya</taxon>
        <taxon>Ascomycota</taxon>
        <taxon>Pezizomycotina</taxon>
        <taxon>Eurotiomycetes</taxon>
        <taxon>Eurotiomycetidae</taxon>
        <taxon>Onygenales</taxon>
        <taxon>Nannizziopsiaceae</taxon>
        <taxon>Emydomyces</taxon>
    </lineage>
</organism>
<evidence type="ECO:0000256" key="3">
    <source>
        <dbReference type="ARBA" id="ARBA00010015"/>
    </source>
</evidence>
<dbReference type="SMART" id="SM00891">
    <property type="entry name" value="ERCC4"/>
    <property type="match status" value="1"/>
</dbReference>
<evidence type="ECO:0000256" key="8">
    <source>
        <dbReference type="ARBA" id="ARBA00022801"/>
    </source>
</evidence>
<evidence type="ECO:0000256" key="12">
    <source>
        <dbReference type="ARBA" id="ARBA00023242"/>
    </source>
</evidence>
<gene>
    <name evidence="19" type="primary">MUS81</name>
    <name evidence="19" type="ORF">PRK78_000393</name>
</gene>
<keyword evidence="11 16" id="KW-0234">DNA repair</keyword>
<dbReference type="GO" id="GO:0048257">
    <property type="term" value="F:3'-flap endonuclease activity"/>
    <property type="evidence" value="ECO:0007669"/>
    <property type="project" value="TreeGrafter"/>
</dbReference>
<keyword evidence="4 16" id="KW-0540">Nuclease</keyword>
<evidence type="ECO:0000256" key="2">
    <source>
        <dbReference type="ARBA" id="ARBA00004123"/>
    </source>
</evidence>
<evidence type="ECO:0000256" key="1">
    <source>
        <dbReference type="ARBA" id="ARBA00001946"/>
    </source>
</evidence>
<dbReference type="EMBL" id="CP120627">
    <property type="protein sequence ID" value="WEW54966.1"/>
    <property type="molecule type" value="Genomic_DNA"/>
</dbReference>
<evidence type="ECO:0000256" key="4">
    <source>
        <dbReference type="ARBA" id="ARBA00022722"/>
    </source>
</evidence>
<dbReference type="InterPro" id="IPR027421">
    <property type="entry name" value="DNA_pol_lamdba_lyase_dom_sf"/>
</dbReference>
<dbReference type="GO" id="GO:0005634">
    <property type="term" value="C:nucleus"/>
    <property type="evidence" value="ECO:0007669"/>
    <property type="project" value="UniProtKB-SubCell"/>
</dbReference>
<dbReference type="GO" id="GO:0048476">
    <property type="term" value="C:Holliday junction resolvase complex"/>
    <property type="evidence" value="ECO:0007669"/>
    <property type="project" value="UniProtKB-UniRule"/>
</dbReference>
<dbReference type="InterPro" id="IPR036388">
    <property type="entry name" value="WH-like_DNA-bd_sf"/>
</dbReference>
<dbReference type="Gene3D" id="1.10.150.670">
    <property type="entry name" value="Crossover junction endonuclease EME1, DNA-binding domain"/>
    <property type="match status" value="1"/>
</dbReference>
<evidence type="ECO:0000256" key="10">
    <source>
        <dbReference type="ARBA" id="ARBA00023172"/>
    </source>
</evidence>
<dbReference type="InterPro" id="IPR047417">
    <property type="entry name" value="WHD_MUS81"/>
</dbReference>
<feature type="region of interest" description="Disordered" evidence="17">
    <location>
        <begin position="537"/>
        <end position="556"/>
    </location>
</feature>
<dbReference type="InterPro" id="IPR006166">
    <property type="entry name" value="ERCC4_domain"/>
</dbReference>
<dbReference type="InterPro" id="IPR047416">
    <property type="entry name" value="XPF_nuclease_Mus81"/>
</dbReference>
<keyword evidence="8 16" id="KW-0378">Hydrolase</keyword>
<evidence type="ECO:0000256" key="6">
    <source>
        <dbReference type="ARBA" id="ARBA00022759"/>
    </source>
</evidence>
<evidence type="ECO:0000256" key="17">
    <source>
        <dbReference type="SAM" id="MobiDB-lite"/>
    </source>
</evidence>
<keyword evidence="13" id="KW-0469">Meiosis</keyword>
<comment type="subcellular location">
    <subcellularLocation>
        <location evidence="2 16">Nucleus</location>
    </subcellularLocation>
</comment>
<dbReference type="CDD" id="cd20074">
    <property type="entry name" value="XPF_nuclease_Mus81"/>
    <property type="match status" value="1"/>
</dbReference>
<dbReference type="EC" id="3.1.22.-" evidence="16"/>
<dbReference type="FunFam" id="3.40.50.10130:FF:000003">
    <property type="entry name" value="Crossover junction endonuclease MUS81"/>
    <property type="match status" value="1"/>
</dbReference>
<feature type="compositionally biased region" description="Polar residues" evidence="17">
    <location>
        <begin position="223"/>
        <end position="237"/>
    </location>
</feature>
<evidence type="ECO:0000256" key="16">
    <source>
        <dbReference type="RuleBase" id="RU369042"/>
    </source>
</evidence>
<dbReference type="CDD" id="cd21036">
    <property type="entry name" value="WH_MUS81"/>
    <property type="match status" value="1"/>
</dbReference>
<keyword evidence="7 16" id="KW-0227">DNA damage</keyword>
<dbReference type="Pfam" id="PF02732">
    <property type="entry name" value="ERCC4"/>
    <property type="match status" value="1"/>
</dbReference>
<keyword evidence="6 16" id="KW-0255">Endonuclease</keyword>
<keyword evidence="5 16" id="KW-0479">Metal-binding</keyword>
<comment type="function">
    <text evidence="14 16">Interacts with EME1 to form a DNA structure-specific endonuclease with substrate preference for branched DNA structures with a 5'-end at the branch nick. Typical substrates include 3'-flap structures, D-loops, replication forks and nicked Holliday junctions. May be required in mitosis for the processing of stalled or collapsed replication fork intermediates. May be required in meiosis for the repair of meiosis-specific double strand breaks subsequent to single-end invasion (SEI).</text>
</comment>
<dbReference type="Proteomes" id="UP001219355">
    <property type="component" value="Chromosome 1"/>
</dbReference>
<feature type="compositionally biased region" description="Polar residues" evidence="17">
    <location>
        <begin position="244"/>
        <end position="259"/>
    </location>
</feature>
<evidence type="ECO:0000313" key="20">
    <source>
        <dbReference type="Proteomes" id="UP001219355"/>
    </source>
</evidence>
<evidence type="ECO:0000256" key="9">
    <source>
        <dbReference type="ARBA" id="ARBA00022842"/>
    </source>
</evidence>
<dbReference type="AlphaFoldDB" id="A0AAF0DBM9"/>
<keyword evidence="12 16" id="KW-0539">Nucleus</keyword>
<dbReference type="GO" id="GO:0006308">
    <property type="term" value="P:DNA catabolic process"/>
    <property type="evidence" value="ECO:0007669"/>
    <property type="project" value="UniProtKB-UniRule"/>
</dbReference>